<keyword evidence="2" id="KW-1185">Reference proteome</keyword>
<evidence type="ECO:0000313" key="2">
    <source>
        <dbReference type="Proteomes" id="UP001167796"/>
    </source>
</evidence>
<reference evidence="1" key="1">
    <citation type="submission" date="2023-07" db="EMBL/GenBank/DDBJ databases">
        <authorList>
            <person name="Kim M.K."/>
        </authorList>
    </citation>
    <scope>NUCLEOTIDE SEQUENCE</scope>
    <source>
        <strain evidence="1">M29</strain>
    </source>
</reference>
<gene>
    <name evidence="1" type="ORF">Q5H92_00645</name>
</gene>
<organism evidence="1 2">
    <name type="scientific">Hymenobacter mellowenesis</name>
    <dbReference type="NCBI Taxonomy" id="3063995"/>
    <lineage>
        <taxon>Bacteria</taxon>
        <taxon>Pseudomonadati</taxon>
        <taxon>Bacteroidota</taxon>
        <taxon>Cytophagia</taxon>
        <taxon>Cytophagales</taxon>
        <taxon>Hymenobacteraceae</taxon>
        <taxon>Hymenobacter</taxon>
    </lineage>
</organism>
<accession>A0ABT9A5P5</accession>
<protein>
    <submittedName>
        <fullName evidence="1">Uncharacterized protein</fullName>
    </submittedName>
</protein>
<proteinExistence type="predicted"/>
<dbReference type="RefSeq" id="WP_305009521.1">
    <property type="nucleotide sequence ID" value="NZ_JAUQSX010000001.1"/>
</dbReference>
<dbReference type="EMBL" id="JAUQSX010000001">
    <property type="protein sequence ID" value="MDO7844848.1"/>
    <property type="molecule type" value="Genomic_DNA"/>
</dbReference>
<dbReference type="Proteomes" id="UP001167796">
    <property type="component" value="Unassembled WGS sequence"/>
</dbReference>
<evidence type="ECO:0000313" key="1">
    <source>
        <dbReference type="EMBL" id="MDO7844848.1"/>
    </source>
</evidence>
<comment type="caution">
    <text evidence="1">The sequence shown here is derived from an EMBL/GenBank/DDBJ whole genome shotgun (WGS) entry which is preliminary data.</text>
</comment>
<sequence length="70" mass="8082">MPAGFFVEVNYDVGGLVQLHWQAPTKTVRWCGWLLVRRGEVNQHYAVYWLGPPYSDCHFKAKLRPIGHQG</sequence>
<name>A0ABT9A5P5_9BACT</name>